<comment type="caution">
    <text evidence="2">The sequence shown here is derived from an EMBL/GenBank/DDBJ whole genome shotgun (WGS) entry which is preliminary data.</text>
</comment>
<name>A0A8H5C3J7_9AGAR</name>
<feature type="transmembrane region" description="Helical" evidence="1">
    <location>
        <begin position="12"/>
        <end position="32"/>
    </location>
</feature>
<reference evidence="2 3" key="1">
    <citation type="journal article" date="2020" name="ISME J.">
        <title>Uncovering the hidden diversity of litter-decomposition mechanisms in mushroom-forming fungi.</title>
        <authorList>
            <person name="Floudas D."/>
            <person name="Bentzer J."/>
            <person name="Ahren D."/>
            <person name="Johansson T."/>
            <person name="Persson P."/>
            <person name="Tunlid A."/>
        </authorList>
    </citation>
    <scope>NUCLEOTIDE SEQUENCE [LARGE SCALE GENOMIC DNA]</scope>
    <source>
        <strain evidence="2 3">CBS 175.51</strain>
    </source>
</reference>
<keyword evidence="1" id="KW-1133">Transmembrane helix</keyword>
<feature type="transmembrane region" description="Helical" evidence="1">
    <location>
        <begin position="71"/>
        <end position="93"/>
    </location>
</feature>
<evidence type="ECO:0000313" key="2">
    <source>
        <dbReference type="EMBL" id="KAF5334371.1"/>
    </source>
</evidence>
<organism evidence="2 3">
    <name type="scientific">Ephemerocybe angulata</name>
    <dbReference type="NCBI Taxonomy" id="980116"/>
    <lineage>
        <taxon>Eukaryota</taxon>
        <taxon>Fungi</taxon>
        <taxon>Dikarya</taxon>
        <taxon>Basidiomycota</taxon>
        <taxon>Agaricomycotina</taxon>
        <taxon>Agaricomycetes</taxon>
        <taxon>Agaricomycetidae</taxon>
        <taxon>Agaricales</taxon>
        <taxon>Agaricineae</taxon>
        <taxon>Psathyrellaceae</taxon>
        <taxon>Ephemerocybe</taxon>
    </lineage>
</organism>
<keyword evidence="1" id="KW-0812">Transmembrane</keyword>
<keyword evidence="3" id="KW-1185">Reference proteome</keyword>
<keyword evidence="1" id="KW-0472">Membrane</keyword>
<dbReference type="Proteomes" id="UP000541558">
    <property type="component" value="Unassembled WGS sequence"/>
</dbReference>
<accession>A0A8H5C3J7</accession>
<evidence type="ECO:0000256" key="1">
    <source>
        <dbReference type="SAM" id="Phobius"/>
    </source>
</evidence>
<proteinExistence type="predicted"/>
<evidence type="ECO:0000313" key="3">
    <source>
        <dbReference type="Proteomes" id="UP000541558"/>
    </source>
</evidence>
<sequence length="95" mass="10623">MDIERLLYASLLSNYLSVAGSAVIVADVYLYSLPDANEARAPPRRFSCLLTTNTKPQVNYMWPAQFGILKILFFGLRYGLLVNVAFSMCEILVSP</sequence>
<dbReference type="AlphaFoldDB" id="A0A8H5C3J7"/>
<protein>
    <submittedName>
        <fullName evidence="2">Uncharacterized protein</fullName>
    </submittedName>
</protein>
<dbReference type="EMBL" id="JAACJK010000070">
    <property type="protein sequence ID" value="KAF5334371.1"/>
    <property type="molecule type" value="Genomic_DNA"/>
</dbReference>
<gene>
    <name evidence="2" type="ORF">D9611_013533</name>
</gene>